<feature type="domain" description="Protein kinase" evidence="1">
    <location>
        <begin position="89"/>
        <end position="333"/>
    </location>
</feature>
<dbReference type="SUPFAM" id="SSF56112">
    <property type="entry name" value="Protein kinase-like (PK-like)"/>
    <property type="match status" value="1"/>
</dbReference>
<dbReference type="InterPro" id="IPR011009">
    <property type="entry name" value="Kinase-like_dom_sf"/>
</dbReference>
<dbReference type="InterPro" id="IPR050167">
    <property type="entry name" value="Ser_Thr_protein_kinase"/>
</dbReference>
<name>A0A397SBT2_9GLOM</name>
<dbReference type="GO" id="GO:0007165">
    <property type="term" value="P:signal transduction"/>
    <property type="evidence" value="ECO:0007669"/>
    <property type="project" value="TreeGrafter"/>
</dbReference>
<dbReference type="GO" id="GO:0005524">
    <property type="term" value="F:ATP binding"/>
    <property type="evidence" value="ECO:0007669"/>
    <property type="project" value="InterPro"/>
</dbReference>
<dbReference type="EMBL" id="QKYT01000748">
    <property type="protein sequence ID" value="RIA81755.1"/>
    <property type="molecule type" value="Genomic_DNA"/>
</dbReference>
<gene>
    <name evidence="2" type="ORF">C1645_836456</name>
</gene>
<dbReference type="Gene3D" id="1.10.510.10">
    <property type="entry name" value="Transferase(Phosphotransferase) domain 1"/>
    <property type="match status" value="2"/>
</dbReference>
<evidence type="ECO:0000259" key="1">
    <source>
        <dbReference type="PROSITE" id="PS50011"/>
    </source>
</evidence>
<protein>
    <submittedName>
        <fullName evidence="2">Kinase-like domain-containing protein</fullName>
    </submittedName>
</protein>
<comment type="caution">
    <text evidence="2">The sequence shown here is derived from an EMBL/GenBank/DDBJ whole genome shotgun (WGS) entry which is preliminary data.</text>
</comment>
<keyword evidence="2" id="KW-0418">Kinase</keyword>
<organism evidence="2 3">
    <name type="scientific">Glomus cerebriforme</name>
    <dbReference type="NCBI Taxonomy" id="658196"/>
    <lineage>
        <taxon>Eukaryota</taxon>
        <taxon>Fungi</taxon>
        <taxon>Fungi incertae sedis</taxon>
        <taxon>Mucoromycota</taxon>
        <taxon>Glomeromycotina</taxon>
        <taxon>Glomeromycetes</taxon>
        <taxon>Glomerales</taxon>
        <taxon>Glomeraceae</taxon>
        <taxon>Glomus</taxon>
    </lineage>
</organism>
<dbReference type="PROSITE" id="PS50011">
    <property type="entry name" value="PROTEIN_KINASE_DOM"/>
    <property type="match status" value="1"/>
</dbReference>
<dbReference type="GO" id="GO:0005737">
    <property type="term" value="C:cytoplasm"/>
    <property type="evidence" value="ECO:0007669"/>
    <property type="project" value="TreeGrafter"/>
</dbReference>
<keyword evidence="2" id="KW-0808">Transferase</keyword>
<dbReference type="AlphaFoldDB" id="A0A397SBT2"/>
<dbReference type="Proteomes" id="UP000265703">
    <property type="component" value="Unassembled WGS sequence"/>
</dbReference>
<dbReference type="InterPro" id="IPR000719">
    <property type="entry name" value="Prot_kinase_dom"/>
</dbReference>
<dbReference type="InterPro" id="IPR001245">
    <property type="entry name" value="Ser-Thr/Tyr_kinase_cat_dom"/>
</dbReference>
<proteinExistence type="predicted"/>
<dbReference type="GO" id="GO:0004672">
    <property type="term" value="F:protein kinase activity"/>
    <property type="evidence" value="ECO:0007669"/>
    <property type="project" value="InterPro"/>
</dbReference>
<dbReference type="PANTHER" id="PTHR23257:SF963">
    <property type="entry name" value="AT08303P"/>
    <property type="match status" value="1"/>
</dbReference>
<reference evidence="2 3" key="1">
    <citation type="submission" date="2018-06" db="EMBL/GenBank/DDBJ databases">
        <title>Comparative genomics reveals the genomic features of Rhizophagus irregularis, R. cerebriforme, R. diaphanum and Gigaspora rosea, and their symbiotic lifestyle signature.</title>
        <authorList>
            <person name="Morin E."/>
            <person name="San Clemente H."/>
            <person name="Chen E.C.H."/>
            <person name="De La Providencia I."/>
            <person name="Hainaut M."/>
            <person name="Kuo A."/>
            <person name="Kohler A."/>
            <person name="Murat C."/>
            <person name="Tang N."/>
            <person name="Roy S."/>
            <person name="Loubradou J."/>
            <person name="Henrissat B."/>
            <person name="Grigoriev I.V."/>
            <person name="Corradi N."/>
            <person name="Roux C."/>
            <person name="Martin F.M."/>
        </authorList>
    </citation>
    <scope>NUCLEOTIDE SEQUENCE [LARGE SCALE GENOMIC DNA]</scope>
    <source>
        <strain evidence="2 3">DAOM 227022</strain>
    </source>
</reference>
<evidence type="ECO:0000313" key="3">
    <source>
        <dbReference type="Proteomes" id="UP000265703"/>
    </source>
</evidence>
<dbReference type="PANTHER" id="PTHR23257">
    <property type="entry name" value="SERINE-THREONINE PROTEIN KINASE"/>
    <property type="match status" value="1"/>
</dbReference>
<accession>A0A397SBT2</accession>
<dbReference type="Pfam" id="PF07714">
    <property type="entry name" value="PK_Tyr_Ser-Thr"/>
    <property type="match status" value="1"/>
</dbReference>
<sequence length="333" mass="40039">MEQKYLSDDVFEQIKDFKYWKLTEEQELLINNLILNEECYKCYGLCKKCKHPYTNSKKWCNPCITKHFQQNISATIHEKILVWIPYYRFYDIKYITKGGFGEVYKENWIDGYNIFDWDNENQNWNRYDPNILYGITQYPDTKNYMMVLDYAKNGSLRNYLDKSYDELNWETKIRDLYWIVYGIDNIHEIGLIHRDLHIGNILHNKYMFMVIAPEILSEQIYTKVVDIYSFGIIIYETISGLSPYHDLFRCKSIKSTIANEVENILCQWVNEFKVKMNVKETEIEKQIKKTDEINDKIQTNVLSTNLSYETHSEAIYTSRLINFNNLPEPKKFR</sequence>
<evidence type="ECO:0000313" key="2">
    <source>
        <dbReference type="EMBL" id="RIA81755.1"/>
    </source>
</evidence>
<keyword evidence="3" id="KW-1185">Reference proteome</keyword>